<comment type="caution">
    <text evidence="1">The sequence shown here is derived from an EMBL/GenBank/DDBJ whole genome shotgun (WGS) entry which is preliminary data.</text>
</comment>
<dbReference type="AlphaFoldDB" id="I7LC82"/>
<accession>I7LC82</accession>
<dbReference type="EMBL" id="CAKC01000005">
    <property type="protein sequence ID" value="CCI86261.1"/>
    <property type="molecule type" value="Genomic_DNA"/>
</dbReference>
<sequence length="105" mass="12243">MNGDFSSDVPLVKAVRNDLEKISHNRIEVAKIMDLKEKQKLRDEYFEKQGQQDERKRNLTKAIISLKAEGMDYQVLKRIVISMFGDEIDAQTIIKTVNNIFQRTD</sequence>
<evidence type="ECO:0000313" key="1">
    <source>
        <dbReference type="EMBL" id="CCI86261.1"/>
    </source>
</evidence>
<organism evidence="1 3">
    <name type="scientific">Lactobacillus gigeriorum DSM 23908 = CRBIP 24.85</name>
    <dbReference type="NCBI Taxonomy" id="1423751"/>
    <lineage>
        <taxon>Bacteria</taxon>
        <taxon>Bacillati</taxon>
        <taxon>Bacillota</taxon>
        <taxon>Bacilli</taxon>
        <taxon>Lactobacillales</taxon>
        <taxon>Lactobacillaceae</taxon>
        <taxon>Lactobacillus</taxon>
    </lineage>
</organism>
<evidence type="ECO:0000313" key="4">
    <source>
        <dbReference type="Proteomes" id="UP000051521"/>
    </source>
</evidence>
<dbReference type="STRING" id="1423751.FC38_GL001394"/>
<reference evidence="2 4" key="2">
    <citation type="journal article" date="2015" name="Genome Announc.">
        <title>Expanding the biotechnology potential of lactobacilli through comparative genomics of 213 strains and associated genera.</title>
        <authorList>
            <person name="Sun Z."/>
            <person name="Harris H.M."/>
            <person name="McCann A."/>
            <person name="Guo C."/>
            <person name="Argimon S."/>
            <person name="Zhang W."/>
            <person name="Yang X."/>
            <person name="Jeffery I.B."/>
            <person name="Cooney J.C."/>
            <person name="Kagawa T.F."/>
            <person name="Liu W."/>
            <person name="Song Y."/>
            <person name="Salvetti E."/>
            <person name="Wrobel A."/>
            <person name="Rasinkangas P."/>
            <person name="Parkhill J."/>
            <person name="Rea M.C."/>
            <person name="O'Sullivan O."/>
            <person name="Ritari J."/>
            <person name="Douillard F.P."/>
            <person name="Paul Ross R."/>
            <person name="Yang R."/>
            <person name="Briner A.E."/>
            <person name="Felis G.E."/>
            <person name="de Vos W.M."/>
            <person name="Barrangou R."/>
            <person name="Klaenhammer T.R."/>
            <person name="Caufield P.W."/>
            <person name="Cui Y."/>
            <person name="Zhang H."/>
            <person name="O'Toole P.W."/>
        </authorList>
    </citation>
    <scope>NUCLEOTIDE SEQUENCE [LARGE SCALE GENOMIC DNA]</scope>
    <source>
        <strain evidence="2 4">DSM 23908</strain>
    </source>
</reference>
<dbReference type="Proteomes" id="UP000009326">
    <property type="component" value="Unassembled WGS sequence"/>
</dbReference>
<dbReference type="EMBL" id="AYZO01000043">
    <property type="protein sequence ID" value="KRN09576.1"/>
    <property type="molecule type" value="Genomic_DNA"/>
</dbReference>
<evidence type="ECO:0000313" key="2">
    <source>
        <dbReference type="EMBL" id="KRN09576.1"/>
    </source>
</evidence>
<gene>
    <name evidence="1" type="ORF">BN52_05875</name>
    <name evidence="2" type="ORF">FC38_GL001394</name>
</gene>
<dbReference type="PATRIC" id="fig|1423751.3.peg.1438"/>
<name>I7LC82_9LACO</name>
<keyword evidence="4" id="KW-1185">Reference proteome</keyword>
<dbReference type="Proteomes" id="UP000051521">
    <property type="component" value="Unassembled WGS sequence"/>
</dbReference>
<protein>
    <submittedName>
        <fullName evidence="1">Uncharacterized protein</fullName>
    </submittedName>
</protein>
<evidence type="ECO:0000313" key="3">
    <source>
        <dbReference type="Proteomes" id="UP000009326"/>
    </source>
</evidence>
<proteinExistence type="predicted"/>
<reference evidence="1 3" key="1">
    <citation type="submission" date="2012-06" db="EMBL/GenBank/DDBJ databases">
        <title>Draft genome sequence of Lactobacillus gigeriorum CRBIP 24.85T, isolated from chicken crop.</title>
        <authorList>
            <person name="Cousin S."/>
            <person name="Ma L."/>
            <person name="Creno S."/>
            <person name="Clermont D."/>
            <person name="Loux V."/>
            <person name="Bizet C."/>
            <person name="Bouchier C."/>
        </authorList>
    </citation>
    <scope>NUCLEOTIDE SEQUENCE [LARGE SCALE GENOMIC DNA]</scope>
    <source>
        <strain evidence="3">CRBIP 24.85T</strain>
        <strain evidence="1">Type strain: CRBIP 24.85</strain>
    </source>
</reference>